<dbReference type="EMBL" id="RJVU01007045">
    <property type="protein sequence ID" value="ROL53991.1"/>
    <property type="molecule type" value="Genomic_DNA"/>
</dbReference>
<sequence length="241" mass="26381">MDILINRFTNKMNNNISRLHCNPYEDDSGASGVLLNSGCQPVSPAKRKHHENEDSDEEHMNKMRSHLRNPNGEAVNQESWNYSSFGQASLSALHSRHVFAPFPIFAVDQPIEMTKHSSDPTRSMLLIPGSGTKPQQNRPSVITCAPASNRPCSLSSCHMSPNSCTSGSTNKTNANPECDPVIEEHFRRSLGQIYEEPVPVSNSVSITGSVDDHFTKALGDAWLQIKAKGSGGTTPNHEGRC</sequence>
<dbReference type="InterPro" id="IPR028184">
    <property type="entry name" value="VGLL4"/>
</dbReference>
<feature type="region of interest" description="Disordered" evidence="3">
    <location>
        <begin position="37"/>
        <end position="74"/>
    </location>
</feature>
<dbReference type="Pfam" id="PF15245">
    <property type="entry name" value="VGLL4"/>
    <property type="match status" value="1"/>
</dbReference>
<protein>
    <submittedName>
        <fullName evidence="4">Transcription cofactor vestigial-like protein 4</fullName>
    </submittedName>
</protein>
<dbReference type="PANTHER" id="PTHR17604:SF6">
    <property type="entry name" value="TRANSCRIPTION COFACTOR VESTIGIAL-LIKE PROTEIN 4"/>
    <property type="match status" value="1"/>
</dbReference>
<evidence type="ECO:0000256" key="1">
    <source>
        <dbReference type="ARBA" id="ARBA00002229"/>
    </source>
</evidence>
<keyword evidence="5" id="KW-1185">Reference proteome</keyword>
<dbReference type="PANTHER" id="PTHR17604">
    <property type="entry name" value="TRANSCRIPTION COFACTOR VESTIGIAL-LIKE PROTEIN 4"/>
    <property type="match status" value="1"/>
</dbReference>
<proteinExistence type="inferred from homology"/>
<evidence type="ECO:0000313" key="4">
    <source>
        <dbReference type="EMBL" id="ROL53991.1"/>
    </source>
</evidence>
<organism evidence="4 5">
    <name type="scientific">Anabarilius grahami</name>
    <name type="common">Kanglang fish</name>
    <name type="synonym">Barilius grahami</name>
    <dbReference type="NCBI Taxonomy" id="495550"/>
    <lineage>
        <taxon>Eukaryota</taxon>
        <taxon>Metazoa</taxon>
        <taxon>Chordata</taxon>
        <taxon>Craniata</taxon>
        <taxon>Vertebrata</taxon>
        <taxon>Euteleostomi</taxon>
        <taxon>Actinopterygii</taxon>
        <taxon>Neopterygii</taxon>
        <taxon>Teleostei</taxon>
        <taxon>Ostariophysi</taxon>
        <taxon>Cypriniformes</taxon>
        <taxon>Xenocyprididae</taxon>
        <taxon>Xenocypridinae</taxon>
        <taxon>Xenocypridinae incertae sedis</taxon>
        <taxon>Anabarilius</taxon>
    </lineage>
</organism>
<evidence type="ECO:0000256" key="3">
    <source>
        <dbReference type="SAM" id="MobiDB-lite"/>
    </source>
</evidence>
<dbReference type="Proteomes" id="UP000281406">
    <property type="component" value="Unassembled WGS sequence"/>
</dbReference>
<evidence type="ECO:0000256" key="2">
    <source>
        <dbReference type="ARBA" id="ARBA00025784"/>
    </source>
</evidence>
<comment type="similarity">
    <text evidence="2">Belongs to the vestigial family.</text>
</comment>
<dbReference type="OrthoDB" id="10040691at2759"/>
<dbReference type="AlphaFoldDB" id="A0A3N0Z6N5"/>
<accession>A0A3N0Z6N5</accession>
<name>A0A3N0Z6N5_ANAGA</name>
<dbReference type="GO" id="GO:0001223">
    <property type="term" value="F:transcription coactivator binding"/>
    <property type="evidence" value="ECO:0007669"/>
    <property type="project" value="TreeGrafter"/>
</dbReference>
<evidence type="ECO:0000313" key="5">
    <source>
        <dbReference type="Proteomes" id="UP000281406"/>
    </source>
</evidence>
<dbReference type="InterPro" id="IPR006627">
    <property type="entry name" value="TDU_repeat"/>
</dbReference>
<comment type="function">
    <text evidence="1">May act as a specific coactivator for the mammalian TEFs.</text>
</comment>
<comment type="caution">
    <text evidence="4">The sequence shown here is derived from an EMBL/GenBank/DDBJ whole genome shotgun (WGS) entry which is preliminary data.</text>
</comment>
<reference evidence="4 5" key="1">
    <citation type="submission" date="2018-10" db="EMBL/GenBank/DDBJ databases">
        <title>Genome assembly for a Yunnan-Guizhou Plateau 3E fish, Anabarilius grahami (Regan), and its evolutionary and genetic applications.</title>
        <authorList>
            <person name="Jiang W."/>
        </authorList>
    </citation>
    <scope>NUCLEOTIDE SEQUENCE [LARGE SCALE GENOMIC DNA]</scope>
    <source>
        <strain evidence="4">AG-KIZ</strain>
        <tissue evidence="4">Muscle</tissue>
    </source>
</reference>
<gene>
    <name evidence="4" type="ORF">DPX16_15589</name>
</gene>
<dbReference type="GO" id="GO:0045892">
    <property type="term" value="P:negative regulation of DNA-templated transcription"/>
    <property type="evidence" value="ECO:0007669"/>
    <property type="project" value="TreeGrafter"/>
</dbReference>
<dbReference type="SMART" id="SM00711">
    <property type="entry name" value="TDU"/>
    <property type="match status" value="2"/>
</dbReference>